<dbReference type="FunCoup" id="A0A316VJX1">
    <property type="interactions" value="143"/>
</dbReference>
<dbReference type="Pfam" id="PF00226">
    <property type="entry name" value="DnaJ"/>
    <property type="match status" value="1"/>
</dbReference>
<dbReference type="InterPro" id="IPR036671">
    <property type="entry name" value="DPH_MB_sf"/>
</dbReference>
<feature type="region of interest" description="Disordered" evidence="6">
    <location>
        <begin position="24"/>
        <end position="45"/>
    </location>
</feature>
<dbReference type="GO" id="GO:0046872">
    <property type="term" value="F:metal ion binding"/>
    <property type="evidence" value="ECO:0007669"/>
    <property type="project" value="UniProtKB-KW"/>
</dbReference>
<comment type="similarity">
    <text evidence="2">Belongs to the DPH4 family.</text>
</comment>
<dbReference type="GO" id="GO:0017183">
    <property type="term" value="P:protein histidyl modification to diphthamide"/>
    <property type="evidence" value="ECO:0007669"/>
    <property type="project" value="UniProtKB-UniPathway"/>
</dbReference>
<dbReference type="SUPFAM" id="SSF46565">
    <property type="entry name" value="Chaperone J-domain"/>
    <property type="match status" value="1"/>
</dbReference>
<protein>
    <recommendedName>
        <fullName evidence="3">Diphthamide biosynthesis protein 4</fullName>
    </recommendedName>
</protein>
<proteinExistence type="inferred from homology"/>
<dbReference type="CDD" id="cd06257">
    <property type="entry name" value="DnaJ"/>
    <property type="match status" value="1"/>
</dbReference>
<dbReference type="PRINTS" id="PR00625">
    <property type="entry name" value="JDOMAIN"/>
</dbReference>
<evidence type="ECO:0000259" key="7">
    <source>
        <dbReference type="PROSITE" id="PS50076"/>
    </source>
</evidence>
<dbReference type="AlphaFoldDB" id="A0A316VJX1"/>
<dbReference type="Gene3D" id="1.10.287.110">
    <property type="entry name" value="DnaJ domain"/>
    <property type="match status" value="1"/>
</dbReference>
<dbReference type="GeneID" id="37017685"/>
<evidence type="ECO:0000313" key="9">
    <source>
        <dbReference type="EMBL" id="PWN37856.1"/>
    </source>
</evidence>
<feature type="domain" description="DPH-type MB" evidence="8">
    <location>
        <begin position="81"/>
        <end position="140"/>
    </location>
</feature>
<feature type="non-terminal residue" evidence="9">
    <location>
        <position position="1"/>
    </location>
</feature>
<dbReference type="PROSITE" id="PS51074">
    <property type="entry name" value="DPH_MB"/>
    <property type="match status" value="1"/>
</dbReference>
<evidence type="ECO:0000256" key="1">
    <source>
        <dbReference type="ARBA" id="ARBA00003474"/>
    </source>
</evidence>
<organism evidence="9 10">
    <name type="scientific">Meira miltonrushii</name>
    <dbReference type="NCBI Taxonomy" id="1280837"/>
    <lineage>
        <taxon>Eukaryota</taxon>
        <taxon>Fungi</taxon>
        <taxon>Dikarya</taxon>
        <taxon>Basidiomycota</taxon>
        <taxon>Ustilaginomycotina</taxon>
        <taxon>Exobasidiomycetes</taxon>
        <taxon>Exobasidiales</taxon>
        <taxon>Brachybasidiaceae</taxon>
        <taxon>Meira</taxon>
    </lineage>
</organism>
<keyword evidence="10" id="KW-1185">Reference proteome</keyword>
<dbReference type="InterPro" id="IPR001623">
    <property type="entry name" value="DnaJ_domain"/>
</dbReference>
<dbReference type="RefSeq" id="XP_025358158.1">
    <property type="nucleotide sequence ID" value="XM_025495904.1"/>
</dbReference>
<dbReference type="PANTHER" id="PTHR24074">
    <property type="entry name" value="CO-CHAPERONE PROTEIN DJLA"/>
    <property type="match status" value="1"/>
</dbReference>
<dbReference type="InterPro" id="IPR036869">
    <property type="entry name" value="J_dom_sf"/>
</dbReference>
<evidence type="ECO:0000256" key="6">
    <source>
        <dbReference type="SAM" id="MobiDB-lite"/>
    </source>
</evidence>
<dbReference type="UniPathway" id="UPA00559"/>
<gene>
    <name evidence="9" type="ORF">FA14DRAFT_110048</name>
</gene>
<accession>A0A316VJX1</accession>
<dbReference type="InterPro" id="IPR050817">
    <property type="entry name" value="DjlA_DnaK_co-chaperone"/>
</dbReference>
<dbReference type="Pfam" id="PF05207">
    <property type="entry name" value="Zn_ribbon_CSL"/>
    <property type="match status" value="1"/>
</dbReference>
<keyword evidence="4" id="KW-0479">Metal-binding</keyword>
<sequence>YSILGVKPTATQAEIRSAYLAGARKHHPDRHAGAGSQDDEHIQRLNEAHATLTDARLREAYDRDLQNGRANKATRSNQSRISATVDLDSMETVEESEILTFFHPCRCGNGFYVDENQLQQSSAPIIGCSGCSEQIKIVADPSS</sequence>
<dbReference type="SMART" id="SM00271">
    <property type="entry name" value="DnaJ"/>
    <property type="match status" value="1"/>
</dbReference>
<name>A0A316VJX1_9BASI</name>
<dbReference type="EMBL" id="KZ819602">
    <property type="protein sequence ID" value="PWN37856.1"/>
    <property type="molecule type" value="Genomic_DNA"/>
</dbReference>
<dbReference type="SUPFAM" id="SSF144217">
    <property type="entry name" value="CSL zinc finger"/>
    <property type="match status" value="1"/>
</dbReference>
<evidence type="ECO:0000256" key="2">
    <source>
        <dbReference type="ARBA" id="ARBA00006169"/>
    </source>
</evidence>
<feature type="domain" description="J" evidence="7">
    <location>
        <begin position="1"/>
        <end position="65"/>
    </location>
</feature>
<evidence type="ECO:0000256" key="5">
    <source>
        <dbReference type="ARBA" id="ARBA00023004"/>
    </source>
</evidence>
<evidence type="ECO:0000256" key="4">
    <source>
        <dbReference type="ARBA" id="ARBA00022723"/>
    </source>
</evidence>
<dbReference type="Proteomes" id="UP000245771">
    <property type="component" value="Unassembled WGS sequence"/>
</dbReference>
<evidence type="ECO:0000313" key="10">
    <source>
        <dbReference type="Proteomes" id="UP000245771"/>
    </source>
</evidence>
<dbReference type="STRING" id="1280837.A0A316VJX1"/>
<dbReference type="InterPro" id="IPR007872">
    <property type="entry name" value="DPH_MB_dom"/>
</dbReference>
<reference evidence="9 10" key="1">
    <citation type="journal article" date="2018" name="Mol. Biol. Evol.">
        <title>Broad Genomic Sampling Reveals a Smut Pathogenic Ancestry of the Fungal Clade Ustilaginomycotina.</title>
        <authorList>
            <person name="Kijpornyongpan T."/>
            <person name="Mondo S.J."/>
            <person name="Barry K."/>
            <person name="Sandor L."/>
            <person name="Lee J."/>
            <person name="Lipzen A."/>
            <person name="Pangilinan J."/>
            <person name="LaButti K."/>
            <person name="Hainaut M."/>
            <person name="Henrissat B."/>
            <person name="Grigoriev I.V."/>
            <person name="Spatafora J.W."/>
            <person name="Aime M.C."/>
        </authorList>
    </citation>
    <scope>NUCLEOTIDE SEQUENCE [LARGE SCALE GENOMIC DNA]</scope>
    <source>
        <strain evidence="9 10">MCA 3882</strain>
    </source>
</reference>
<dbReference type="Gene3D" id="3.10.660.10">
    <property type="entry name" value="DPH Zinc finger"/>
    <property type="match status" value="1"/>
</dbReference>
<dbReference type="PROSITE" id="PS50076">
    <property type="entry name" value="DNAJ_2"/>
    <property type="match status" value="1"/>
</dbReference>
<evidence type="ECO:0000256" key="3">
    <source>
        <dbReference type="ARBA" id="ARBA00021797"/>
    </source>
</evidence>
<dbReference type="OrthoDB" id="445556at2759"/>
<evidence type="ECO:0000259" key="8">
    <source>
        <dbReference type="PROSITE" id="PS51074"/>
    </source>
</evidence>
<keyword evidence="5" id="KW-0408">Iron</keyword>
<dbReference type="InParanoid" id="A0A316VJX1"/>
<comment type="function">
    <text evidence="1">Required for the first step of diphthamide biosynthesis, the transfer of 3-amino-3-carboxypropyl from S-adenosyl-L-methionine to a histidine residue. Diphthamide is a post-translational modification of histidine which occurs in elongation factor 2.</text>
</comment>
<feature type="non-terminal residue" evidence="9">
    <location>
        <position position="143"/>
    </location>
</feature>